<dbReference type="EMBL" id="VIRB01000104">
    <property type="protein sequence ID" value="NDO70214.1"/>
    <property type="molecule type" value="Genomic_DNA"/>
</dbReference>
<dbReference type="Pfam" id="PF12833">
    <property type="entry name" value="HTH_18"/>
    <property type="match status" value="1"/>
</dbReference>
<protein>
    <submittedName>
        <fullName evidence="5">Helix-turn-helix domain-containing protein</fullName>
    </submittedName>
</protein>
<dbReference type="SUPFAM" id="SSF46689">
    <property type="entry name" value="Homeodomain-like"/>
    <property type="match status" value="1"/>
</dbReference>
<dbReference type="GO" id="GO:0043565">
    <property type="term" value="F:sequence-specific DNA binding"/>
    <property type="evidence" value="ECO:0007669"/>
    <property type="project" value="InterPro"/>
</dbReference>
<sequence>MDYHMIADFFYNITRLDTVLLNSDGSILSEKKTLCYPKEIRLAFSDYIQDLTRAVLEIQPGEYRQMFFSDFYVYFLLLCNSDHIYAVVGPYCYSDAPQDLIYHILQTYKVPRNLYNVYENWYQMIPLNHRLLSVTSSLMFTLLKSGIISGRSTEVYNVQPASGFSKKYVQKQTLRNIQNQYATEDKIHCAVQHGNTQMALQALADTGNRFEYRSDGYSLWHMQHMASVLGTIMRVAAREGGVPPQKIHEISERYFFQIHRCRNEGALEDLISQMAKDYCHAVQYHKIASYSPIVQAVMSYLHVHYMQTLNLSQIADSIPCHPNYMCQLFKKEINMTIFQQLTEIRLDYACVELKNTSLPITEIAYLVGFDSYGQFSAAFKKKYGCSCSQWRKGHTSTLFSDAPAAQAE</sequence>
<dbReference type="OrthoDB" id="8365150at2"/>
<dbReference type="GO" id="GO:0003700">
    <property type="term" value="F:DNA-binding transcription factor activity"/>
    <property type="evidence" value="ECO:0007669"/>
    <property type="project" value="InterPro"/>
</dbReference>
<feature type="domain" description="HTH araC/xylS-type" evidence="4">
    <location>
        <begin position="295"/>
        <end position="393"/>
    </location>
</feature>
<dbReference type="AlphaFoldDB" id="A0A9X5C8W6"/>
<organism evidence="5 6">
    <name type="scientific">Schaedlerella arabinosiphila</name>
    <dbReference type="NCBI Taxonomy" id="2044587"/>
    <lineage>
        <taxon>Bacteria</taxon>
        <taxon>Bacillati</taxon>
        <taxon>Bacillota</taxon>
        <taxon>Clostridia</taxon>
        <taxon>Lachnospirales</taxon>
        <taxon>Lachnospiraceae</taxon>
        <taxon>Schaedlerella</taxon>
    </lineage>
</organism>
<dbReference type="InterPro" id="IPR018060">
    <property type="entry name" value="HTH_AraC"/>
</dbReference>
<dbReference type="PANTHER" id="PTHR43280:SF27">
    <property type="entry name" value="TRANSCRIPTIONAL REGULATOR MTLR"/>
    <property type="match status" value="1"/>
</dbReference>
<dbReference type="Proteomes" id="UP000474104">
    <property type="component" value="Unassembled WGS sequence"/>
</dbReference>
<accession>A0A9X5C8W6</accession>
<keyword evidence="1" id="KW-0805">Transcription regulation</keyword>
<dbReference type="PANTHER" id="PTHR43280">
    <property type="entry name" value="ARAC-FAMILY TRANSCRIPTIONAL REGULATOR"/>
    <property type="match status" value="1"/>
</dbReference>
<reference evidence="5 6" key="1">
    <citation type="submission" date="2019-07" db="EMBL/GenBank/DDBJ databases">
        <title>Draft genome sequences of 15 bacterial species constituting the stable defined intestinal microbiota of the GM15 gnotobiotic mouse model.</title>
        <authorList>
            <person name="Elie C."/>
            <person name="Mathieu A."/>
            <person name="Saliou A."/>
            <person name="Darnaud M."/>
            <person name="Leulier F."/>
            <person name="Tamellini A."/>
        </authorList>
    </citation>
    <scope>NUCLEOTIDE SEQUENCE [LARGE SCALE GENOMIC DNA]</scope>
    <source>
        <strain evidence="6">ASF 502</strain>
    </source>
</reference>
<keyword evidence="2" id="KW-0238">DNA-binding</keyword>
<dbReference type="SMART" id="SM00342">
    <property type="entry name" value="HTH_ARAC"/>
    <property type="match status" value="1"/>
</dbReference>
<evidence type="ECO:0000259" key="4">
    <source>
        <dbReference type="PROSITE" id="PS01124"/>
    </source>
</evidence>
<dbReference type="InterPro" id="IPR009057">
    <property type="entry name" value="Homeodomain-like_sf"/>
</dbReference>
<evidence type="ECO:0000313" key="6">
    <source>
        <dbReference type="Proteomes" id="UP000474104"/>
    </source>
</evidence>
<evidence type="ECO:0000256" key="2">
    <source>
        <dbReference type="ARBA" id="ARBA00023125"/>
    </source>
</evidence>
<dbReference type="Gene3D" id="1.10.10.60">
    <property type="entry name" value="Homeodomain-like"/>
    <property type="match status" value="2"/>
</dbReference>
<comment type="caution">
    <text evidence="5">The sequence shown here is derived from an EMBL/GenBank/DDBJ whole genome shotgun (WGS) entry which is preliminary data.</text>
</comment>
<dbReference type="PROSITE" id="PS01124">
    <property type="entry name" value="HTH_ARAC_FAMILY_2"/>
    <property type="match status" value="1"/>
</dbReference>
<evidence type="ECO:0000313" key="5">
    <source>
        <dbReference type="EMBL" id="NDO70214.1"/>
    </source>
</evidence>
<proteinExistence type="predicted"/>
<keyword evidence="3" id="KW-0804">Transcription</keyword>
<name>A0A9X5C8W6_9FIRM</name>
<evidence type="ECO:0000256" key="1">
    <source>
        <dbReference type="ARBA" id="ARBA00023015"/>
    </source>
</evidence>
<evidence type="ECO:0000256" key="3">
    <source>
        <dbReference type="ARBA" id="ARBA00023163"/>
    </source>
</evidence>
<gene>
    <name evidence="5" type="ORF">FMM80_16750</name>
</gene>